<reference evidence="1 2" key="1">
    <citation type="submission" date="2017-11" db="EMBL/GenBank/DDBJ databases">
        <title>Comparitive Functional Genomics of Dry Heat Resistant strains isolated from the Viking Spacecraft.</title>
        <authorList>
            <person name="Seuylemezian A."/>
            <person name="Cooper K."/>
            <person name="Vaishampayan P."/>
        </authorList>
    </citation>
    <scope>NUCLEOTIDE SEQUENCE [LARGE SCALE GENOMIC DNA]</scope>
    <source>
        <strain evidence="1 2">V32-6</strain>
    </source>
</reference>
<dbReference type="OrthoDB" id="9917183at2"/>
<organism evidence="1 2">
    <name type="scientific">Neobacillus cucumis</name>
    <dbReference type="NCBI Taxonomy" id="1740721"/>
    <lineage>
        <taxon>Bacteria</taxon>
        <taxon>Bacillati</taxon>
        <taxon>Bacillota</taxon>
        <taxon>Bacilli</taxon>
        <taxon>Bacillales</taxon>
        <taxon>Bacillaceae</taxon>
        <taxon>Neobacillus</taxon>
    </lineage>
</organism>
<gene>
    <name evidence="1" type="ORF">CVD27_05220</name>
</gene>
<proteinExistence type="predicted"/>
<dbReference type="EMBL" id="PGVE01000028">
    <property type="protein sequence ID" value="PLS07085.1"/>
    <property type="molecule type" value="Genomic_DNA"/>
</dbReference>
<comment type="caution">
    <text evidence="1">The sequence shown here is derived from an EMBL/GenBank/DDBJ whole genome shotgun (WGS) entry which is preliminary data.</text>
</comment>
<accession>A0A2N5HNH7</accession>
<protein>
    <submittedName>
        <fullName evidence="1">Uncharacterized protein</fullName>
    </submittedName>
</protein>
<evidence type="ECO:0000313" key="2">
    <source>
        <dbReference type="Proteomes" id="UP000234950"/>
    </source>
</evidence>
<dbReference type="Proteomes" id="UP000234950">
    <property type="component" value="Unassembled WGS sequence"/>
</dbReference>
<keyword evidence="2" id="KW-1185">Reference proteome</keyword>
<sequence>MNAVALEKELTADLEKFSDENVVEAYITAILNLCDKNRKKLEKELLKRKLFLVALERYDIQKTLGRLDSHFF</sequence>
<evidence type="ECO:0000313" key="1">
    <source>
        <dbReference type="EMBL" id="PLS07085.1"/>
    </source>
</evidence>
<dbReference type="AlphaFoldDB" id="A0A2N5HNH7"/>
<dbReference type="RefSeq" id="WP_101646826.1">
    <property type="nucleotide sequence ID" value="NZ_PGVE01000028.1"/>
</dbReference>
<name>A0A2N5HNH7_9BACI</name>